<dbReference type="SUPFAM" id="SSF46785">
    <property type="entry name" value="Winged helix' DNA-binding domain"/>
    <property type="match status" value="1"/>
</dbReference>
<protein>
    <submittedName>
        <fullName evidence="3">NUDIX hydrolase</fullName>
    </submittedName>
</protein>
<dbReference type="Pfam" id="PF00293">
    <property type="entry name" value="NUDIX"/>
    <property type="match status" value="1"/>
</dbReference>
<sequence length="265" mass="30327">MKYKTEKEALANYDSTKYRTPDGYTADIAIFTIVSEKTEEKAPPSMTLKLLLIKRAETDQEGNPNIEGGKWALPGGFVDARKEETALMAAKRELKEETNVDGLHIMHFGVYDNFKRDPRGWMISNAFYAIVPEEDIKKRQANDDAAEVELFDVEEIPALNLAFDHQEIIQDALRFIKRDMITTTAAKSFLPKEFTLSELQRVLLTVGEDLRISNDSVFFTKAPKLPFIEKAIDVDGSPKKTKRNSFRPSQLYVFNNYEIMESIYH</sequence>
<dbReference type="InterPro" id="IPR015797">
    <property type="entry name" value="NUDIX_hydrolase-like_dom_sf"/>
</dbReference>
<dbReference type="InterPro" id="IPR000086">
    <property type="entry name" value="NUDIX_hydrolase_dom"/>
</dbReference>
<comment type="caution">
    <text evidence="3">The sequence shown here is derived from an EMBL/GenBank/DDBJ whole genome shotgun (WGS) entry which is preliminary data.</text>
</comment>
<dbReference type="SUPFAM" id="SSF55811">
    <property type="entry name" value="Nudix"/>
    <property type="match status" value="1"/>
</dbReference>
<evidence type="ECO:0000259" key="2">
    <source>
        <dbReference type="PROSITE" id="PS51462"/>
    </source>
</evidence>
<dbReference type="CDD" id="cd18873">
    <property type="entry name" value="NUDIX_NadM_like"/>
    <property type="match status" value="1"/>
</dbReference>
<dbReference type="EMBL" id="RZTZ01000001">
    <property type="protein sequence ID" value="RVT67353.1"/>
    <property type="molecule type" value="Genomic_DNA"/>
</dbReference>
<reference evidence="3 4" key="1">
    <citation type="submission" date="2019-01" db="EMBL/GenBank/DDBJ databases">
        <title>Bacillus sp. M5HDSG1-1, whole genome shotgun sequence.</title>
        <authorList>
            <person name="Tuo L."/>
        </authorList>
    </citation>
    <scope>NUCLEOTIDE SEQUENCE [LARGE SCALE GENOMIC DNA]</scope>
    <source>
        <strain evidence="3 4">M5HDSG1-1</strain>
    </source>
</reference>
<keyword evidence="3" id="KW-0378">Hydrolase</keyword>
<dbReference type="InterPro" id="IPR036390">
    <property type="entry name" value="WH_DNA-bd_sf"/>
</dbReference>
<feature type="domain" description="Nudix hydrolase" evidence="2">
    <location>
        <begin position="23"/>
        <end position="177"/>
    </location>
</feature>
<evidence type="ECO:0000313" key="3">
    <source>
        <dbReference type="EMBL" id="RVT67353.1"/>
    </source>
</evidence>
<dbReference type="PANTHER" id="PTHR43736">
    <property type="entry name" value="ADP-RIBOSE PYROPHOSPHATASE"/>
    <property type="match status" value="1"/>
</dbReference>
<dbReference type="RefSeq" id="WP_127735293.1">
    <property type="nucleotide sequence ID" value="NZ_RZTZ01000001.1"/>
</dbReference>
<name>A0A3S2W6S7_9BACI</name>
<dbReference type="Proteomes" id="UP000288024">
    <property type="component" value="Unassembled WGS sequence"/>
</dbReference>
<dbReference type="AlphaFoldDB" id="A0A3S2W6S7"/>
<dbReference type="Gene3D" id="1.10.10.10">
    <property type="entry name" value="Winged helix-like DNA-binding domain superfamily/Winged helix DNA-binding domain"/>
    <property type="match status" value="1"/>
</dbReference>
<evidence type="ECO:0000256" key="1">
    <source>
        <dbReference type="ARBA" id="ARBA00005582"/>
    </source>
</evidence>
<dbReference type="GO" id="GO:0016787">
    <property type="term" value="F:hydrolase activity"/>
    <property type="evidence" value="ECO:0007669"/>
    <property type="project" value="UniProtKB-KW"/>
</dbReference>
<dbReference type="PROSITE" id="PS51462">
    <property type="entry name" value="NUDIX"/>
    <property type="match status" value="1"/>
</dbReference>
<proteinExistence type="inferred from homology"/>
<organism evidence="3 4">
    <name type="scientific">Niallia taxi</name>
    <dbReference type="NCBI Taxonomy" id="2499688"/>
    <lineage>
        <taxon>Bacteria</taxon>
        <taxon>Bacillati</taxon>
        <taxon>Bacillota</taxon>
        <taxon>Bacilli</taxon>
        <taxon>Bacillales</taxon>
        <taxon>Bacillaceae</taxon>
        <taxon>Niallia</taxon>
    </lineage>
</organism>
<dbReference type="Gene3D" id="3.90.79.10">
    <property type="entry name" value="Nucleoside Triphosphate Pyrophosphohydrolase"/>
    <property type="match status" value="1"/>
</dbReference>
<keyword evidence="4" id="KW-1185">Reference proteome</keyword>
<dbReference type="PANTHER" id="PTHR43736:SF1">
    <property type="entry name" value="DIHYDRONEOPTERIN TRIPHOSPHATE DIPHOSPHATASE"/>
    <property type="match status" value="1"/>
</dbReference>
<accession>A0A3S2W6S7</accession>
<gene>
    <name evidence="3" type="ORF">EM808_02430</name>
</gene>
<comment type="similarity">
    <text evidence="1">Belongs to the Nudix hydrolase family.</text>
</comment>
<evidence type="ECO:0000313" key="4">
    <source>
        <dbReference type="Proteomes" id="UP000288024"/>
    </source>
</evidence>
<dbReference type="InterPro" id="IPR036388">
    <property type="entry name" value="WH-like_DNA-bd_sf"/>
</dbReference>